<reference evidence="5 7" key="2">
    <citation type="journal article" date="2013" name="Nature">
        <title>Insights into bilaterian evolution from three spiralian genomes.</title>
        <authorList>
            <person name="Simakov O."/>
            <person name="Marletaz F."/>
            <person name="Cho S.J."/>
            <person name="Edsinger-Gonzales E."/>
            <person name="Havlak P."/>
            <person name="Hellsten U."/>
            <person name="Kuo D.H."/>
            <person name="Larsson T."/>
            <person name="Lv J."/>
            <person name="Arendt D."/>
            <person name="Savage R."/>
            <person name="Osoegawa K."/>
            <person name="de Jong P."/>
            <person name="Grimwood J."/>
            <person name="Chapman J.A."/>
            <person name="Shapiro H."/>
            <person name="Aerts A."/>
            <person name="Otillar R.P."/>
            <person name="Terry A.Y."/>
            <person name="Boore J.L."/>
            <person name="Grigoriev I.V."/>
            <person name="Lindberg D.R."/>
            <person name="Seaver E.C."/>
            <person name="Weisblat D.A."/>
            <person name="Putnam N.H."/>
            <person name="Rokhsar D.S."/>
        </authorList>
    </citation>
    <scope>NUCLEOTIDE SEQUENCE</scope>
</reference>
<keyword evidence="1" id="KW-0540">Nuclease</keyword>
<evidence type="ECO:0000313" key="6">
    <source>
        <dbReference type="EnsemblMetazoa" id="HelroP113361"/>
    </source>
</evidence>
<dbReference type="HOGENOM" id="CLU_742440_0_0_1"/>
<evidence type="ECO:0000313" key="5">
    <source>
        <dbReference type="EMBL" id="ESN99940.1"/>
    </source>
</evidence>
<keyword evidence="2" id="KW-0378">Hydrolase</keyword>
<dbReference type="EMBL" id="KB097026">
    <property type="protein sequence ID" value="ESN99940.1"/>
    <property type="molecule type" value="Genomic_DNA"/>
</dbReference>
<dbReference type="AlphaFoldDB" id="T1EFR7"/>
<dbReference type="eggNOG" id="KOG0542">
    <property type="taxonomic scope" value="Eukaryota"/>
</dbReference>
<evidence type="ECO:0000313" key="7">
    <source>
        <dbReference type="Proteomes" id="UP000015101"/>
    </source>
</evidence>
<dbReference type="CDD" id="cd06133">
    <property type="entry name" value="ERI-1_3'hExo_like"/>
    <property type="match status" value="1"/>
</dbReference>
<sequence length="373" mass="43521">MSEARAKKDVDDVAIGKKLSRLNGEVNDLTKDKLVEQLKVLHLNTKGVKSVLKRRLKSYHKRKLLASLNGNINLKFNPGQALYDYFLVIDFEATCDDNVTCYKHEIIEFPAVLVNISEQKIVDEFHSYVKPVINKKLTPFCTELTGITQDTVDKAPVFVEVLNSFEDWLRKRSLGSKDNKFAVVTDGPWDMSRFMYQQCMHSRIQLPQWTRKWVNIRKSFCNAYEQPKASINIMLESFSIPFEGRQHSGICDSRNIANILIQMIKDGCYLYENERMFSRKIDSTNNLTYKRKGFDQKFVSLSRKELLECKDGEVMRKMRMIIFMMRRRGKKKFWSAVTSYIRMASDIINLMMLTKRISAETLDVRVIQEITNI</sequence>
<dbReference type="Pfam" id="PF00929">
    <property type="entry name" value="RNase_T"/>
    <property type="match status" value="1"/>
</dbReference>
<gene>
    <name evidence="6" type="primary">20195419</name>
    <name evidence="5" type="ORF">HELRODRAFT_113361</name>
</gene>
<dbReference type="EMBL" id="AMQM01005592">
    <property type="status" value="NOT_ANNOTATED_CDS"/>
    <property type="molecule type" value="Genomic_DNA"/>
</dbReference>
<dbReference type="OrthoDB" id="448399at2759"/>
<dbReference type="PANTHER" id="PTHR23044:SF61">
    <property type="entry name" value="3'-5' EXORIBONUCLEASE 1-RELATED"/>
    <property type="match status" value="1"/>
</dbReference>
<evidence type="ECO:0000256" key="2">
    <source>
        <dbReference type="ARBA" id="ARBA00022801"/>
    </source>
</evidence>
<dbReference type="OMA" id="CTCEADL"/>
<dbReference type="STRING" id="6412.T1EFR7"/>
<dbReference type="InterPro" id="IPR036397">
    <property type="entry name" value="RNaseH_sf"/>
</dbReference>
<accession>T1EFR7</accession>
<dbReference type="PANTHER" id="PTHR23044">
    <property type="entry name" value="3'-5' EXONUCLEASE ERI1-RELATED"/>
    <property type="match status" value="1"/>
</dbReference>
<feature type="domain" description="Exonuclease" evidence="4">
    <location>
        <begin position="85"/>
        <end position="269"/>
    </location>
</feature>
<dbReference type="InterPro" id="IPR036361">
    <property type="entry name" value="SAP_dom_sf"/>
</dbReference>
<keyword evidence="7" id="KW-1185">Reference proteome</keyword>
<dbReference type="InParanoid" id="T1EFR7"/>
<dbReference type="SMART" id="SM00479">
    <property type="entry name" value="EXOIII"/>
    <property type="match status" value="1"/>
</dbReference>
<dbReference type="KEGG" id="hro:HELRODRAFT_113361"/>
<dbReference type="FunFam" id="3.30.420.10:FF:000034">
    <property type="entry name" value="3'-5' exoribonuclease 1"/>
    <property type="match status" value="1"/>
</dbReference>
<dbReference type="Gene3D" id="3.30.420.10">
    <property type="entry name" value="Ribonuclease H-like superfamily/Ribonuclease H"/>
    <property type="match status" value="1"/>
</dbReference>
<dbReference type="InterPro" id="IPR051274">
    <property type="entry name" value="3-5_Exoribonuclease"/>
</dbReference>
<dbReference type="RefSeq" id="XP_009021957.1">
    <property type="nucleotide sequence ID" value="XM_009023709.1"/>
</dbReference>
<dbReference type="GO" id="GO:0005737">
    <property type="term" value="C:cytoplasm"/>
    <property type="evidence" value="ECO:0000318"/>
    <property type="project" value="GO_Central"/>
</dbReference>
<dbReference type="InterPro" id="IPR047201">
    <property type="entry name" value="ERI-1_3'hExo-like"/>
</dbReference>
<protein>
    <recommendedName>
        <fullName evidence="4">Exonuclease domain-containing protein</fullName>
    </recommendedName>
</protein>
<proteinExistence type="predicted"/>
<keyword evidence="3" id="KW-0269">Exonuclease</keyword>
<dbReference type="EnsemblMetazoa" id="HelroT113361">
    <property type="protein sequence ID" value="HelroP113361"/>
    <property type="gene ID" value="HelroG113361"/>
</dbReference>
<reference evidence="6" key="3">
    <citation type="submission" date="2015-06" db="UniProtKB">
        <authorList>
            <consortium name="EnsemblMetazoa"/>
        </authorList>
    </citation>
    <scope>IDENTIFICATION</scope>
</reference>
<reference evidence="7" key="1">
    <citation type="submission" date="2012-12" db="EMBL/GenBank/DDBJ databases">
        <authorList>
            <person name="Hellsten U."/>
            <person name="Grimwood J."/>
            <person name="Chapman J.A."/>
            <person name="Shapiro H."/>
            <person name="Aerts A."/>
            <person name="Otillar R.P."/>
            <person name="Terry A.Y."/>
            <person name="Boore J.L."/>
            <person name="Simakov O."/>
            <person name="Marletaz F."/>
            <person name="Cho S.-J."/>
            <person name="Edsinger-Gonzales E."/>
            <person name="Havlak P."/>
            <person name="Kuo D.-H."/>
            <person name="Larsson T."/>
            <person name="Lv J."/>
            <person name="Arendt D."/>
            <person name="Savage R."/>
            <person name="Osoegawa K."/>
            <person name="de Jong P."/>
            <person name="Lindberg D.R."/>
            <person name="Seaver E.C."/>
            <person name="Weisblat D.A."/>
            <person name="Putnam N.H."/>
            <person name="Grigoriev I.V."/>
            <person name="Rokhsar D.S."/>
        </authorList>
    </citation>
    <scope>NUCLEOTIDE SEQUENCE</scope>
</reference>
<evidence type="ECO:0000259" key="4">
    <source>
        <dbReference type="SMART" id="SM00479"/>
    </source>
</evidence>
<dbReference type="InterPro" id="IPR013520">
    <property type="entry name" value="Ribonucl_H"/>
</dbReference>
<dbReference type="GeneID" id="20195419"/>
<dbReference type="InterPro" id="IPR012337">
    <property type="entry name" value="RNaseH-like_sf"/>
</dbReference>
<organism evidence="6 7">
    <name type="scientific">Helobdella robusta</name>
    <name type="common">Californian leech</name>
    <dbReference type="NCBI Taxonomy" id="6412"/>
    <lineage>
        <taxon>Eukaryota</taxon>
        <taxon>Metazoa</taxon>
        <taxon>Spiralia</taxon>
        <taxon>Lophotrochozoa</taxon>
        <taxon>Annelida</taxon>
        <taxon>Clitellata</taxon>
        <taxon>Hirudinea</taxon>
        <taxon>Rhynchobdellida</taxon>
        <taxon>Glossiphoniidae</taxon>
        <taxon>Helobdella</taxon>
    </lineage>
</organism>
<dbReference type="GO" id="GO:0000175">
    <property type="term" value="F:3'-5'-RNA exonuclease activity"/>
    <property type="evidence" value="ECO:0000318"/>
    <property type="project" value="GO_Central"/>
</dbReference>
<dbReference type="GO" id="GO:0003676">
    <property type="term" value="F:nucleic acid binding"/>
    <property type="evidence" value="ECO:0007669"/>
    <property type="project" value="InterPro"/>
</dbReference>
<evidence type="ECO:0000256" key="1">
    <source>
        <dbReference type="ARBA" id="ARBA00022722"/>
    </source>
</evidence>
<evidence type="ECO:0000256" key="3">
    <source>
        <dbReference type="ARBA" id="ARBA00022839"/>
    </source>
</evidence>
<name>T1EFR7_HELRO</name>
<dbReference type="GO" id="GO:0000467">
    <property type="term" value="P:exonucleolytic trimming to generate mature 3'-end of 5.8S rRNA from tricistronic rRNA transcript (SSU-rRNA, 5.8S rRNA, LSU-rRNA)"/>
    <property type="evidence" value="ECO:0000318"/>
    <property type="project" value="GO_Central"/>
</dbReference>
<dbReference type="SUPFAM" id="SSF53098">
    <property type="entry name" value="Ribonuclease H-like"/>
    <property type="match status" value="1"/>
</dbReference>
<dbReference type="Proteomes" id="UP000015101">
    <property type="component" value="Unassembled WGS sequence"/>
</dbReference>
<dbReference type="Gene3D" id="1.10.720.30">
    <property type="entry name" value="SAP domain"/>
    <property type="match status" value="1"/>
</dbReference>
<dbReference type="CTD" id="20195419"/>